<dbReference type="GO" id="GO:0006006">
    <property type="term" value="P:glucose metabolic process"/>
    <property type="evidence" value="ECO:0007669"/>
    <property type="project" value="UniProtKB-KW"/>
</dbReference>
<reference evidence="15 16" key="1">
    <citation type="journal article" date="2018" name="Elife">
        <title>Firefly genomes illuminate parallel origins of bioluminescence in beetles.</title>
        <authorList>
            <person name="Fallon T.R."/>
            <person name="Lower S.E."/>
            <person name="Chang C.H."/>
            <person name="Bessho-Uehara M."/>
            <person name="Martin G.J."/>
            <person name="Bewick A.J."/>
            <person name="Behringer M."/>
            <person name="Debat H.J."/>
            <person name="Wong I."/>
            <person name="Day J.C."/>
            <person name="Suvorov A."/>
            <person name="Silva C.J."/>
            <person name="Stanger-Hall K.F."/>
            <person name="Hall D.W."/>
            <person name="Schmitz R.J."/>
            <person name="Nelson D.R."/>
            <person name="Lewis S.M."/>
            <person name="Shigenobu S."/>
            <person name="Bybee S.M."/>
            <person name="Larracuente A.M."/>
            <person name="Oba Y."/>
            <person name="Weng J.K."/>
        </authorList>
    </citation>
    <scope>NUCLEOTIDE SEQUENCE [LARGE SCALE GENOMIC DNA]</scope>
    <source>
        <strain evidence="15">1611_PpyrPB1</strain>
        <tissue evidence="15">Whole body</tissue>
    </source>
</reference>
<evidence type="ECO:0000259" key="14">
    <source>
        <dbReference type="Pfam" id="PF02781"/>
    </source>
</evidence>
<accession>A0A5N4B313</accession>
<evidence type="ECO:0000256" key="9">
    <source>
        <dbReference type="ARBA" id="ARBA00023002"/>
    </source>
</evidence>
<evidence type="ECO:0000256" key="6">
    <source>
        <dbReference type="ARBA" id="ARBA00020444"/>
    </source>
</evidence>
<evidence type="ECO:0000256" key="3">
    <source>
        <dbReference type="ARBA" id="ARBA00004937"/>
    </source>
</evidence>
<dbReference type="InParanoid" id="A0A5N4B313"/>
<comment type="similarity">
    <text evidence="4 12">Belongs to the glucose-6-phosphate dehydrogenase family.</text>
</comment>
<comment type="subcellular location">
    <subcellularLocation>
        <location evidence="2">Cytoplasm</location>
        <location evidence="2">Cytosol</location>
    </subcellularLocation>
</comment>
<sequence>MPFSKSALTDQAQSNARDYERSFDDESNYTIVILGASGDLAGKKIYPTLWWLFRDSLLPKNVTIFGYARSKTSVLQLKTKNHRYMKAKLNESGRYERFWQRNHYISGQYGSESDFASLNQKLMEHEKCASSNRLFYLALPPSVYESATIHIHAKCMSQRGWTRIVVEKPFGKDLQSSQQLSNHLSSLFTETQLYRIDHYIQKEMVQNILAIRFANRIYAPIWNSDNIASVVITFKEPFGIEGRGGYFDEYGIIRDIMQNHLLQMLTLVAMEKPVSQQPDDVRNEKVKVLRAIRPPTIDDVVLGQYVGDPNGRGESKIGYLEDTTVNKGSITPTFASAVLHIRNERWEGVPFILRTGKALDERKVEIRVQFKDISGDIFGGKSTRNELVIRIQPSEAIYLKLMIKTPGMSSDIEETELDLTYSSRYPEVRLPDAYERVILEIISGSQMNFVRSDELHEAWRIFTPLLHYMEKERVVPIPYVFGTRGPKEADELLKRNHFRYSATYKWQPPSTPI</sequence>
<evidence type="ECO:0000313" key="16">
    <source>
        <dbReference type="Proteomes" id="UP000327044"/>
    </source>
</evidence>
<comment type="caution">
    <text evidence="15">The sequence shown here is derived from an EMBL/GenBank/DDBJ whole genome shotgun (WGS) entry which is preliminary data.</text>
</comment>
<dbReference type="PANTHER" id="PTHR23429">
    <property type="entry name" value="GLUCOSE-6-PHOSPHATE 1-DEHYDROGENASE G6PD"/>
    <property type="match status" value="1"/>
</dbReference>
<evidence type="ECO:0000259" key="13">
    <source>
        <dbReference type="Pfam" id="PF00479"/>
    </source>
</evidence>
<dbReference type="PIRSF" id="PIRSF000110">
    <property type="entry name" value="G6PD"/>
    <property type="match status" value="1"/>
</dbReference>
<comment type="catalytic activity">
    <reaction evidence="11">
        <text>D-glucose 6-phosphate + NADP(+) = 6-phospho-D-glucono-1,5-lactone + NADPH + H(+)</text>
        <dbReference type="Rhea" id="RHEA:15841"/>
        <dbReference type="ChEBI" id="CHEBI:15378"/>
        <dbReference type="ChEBI" id="CHEBI:57783"/>
        <dbReference type="ChEBI" id="CHEBI:57955"/>
        <dbReference type="ChEBI" id="CHEBI:58349"/>
        <dbReference type="ChEBI" id="CHEBI:61548"/>
        <dbReference type="EC" id="1.1.1.49"/>
    </reaction>
    <physiologicalReaction direction="left-to-right" evidence="11">
        <dbReference type="Rhea" id="RHEA:15842"/>
    </physiologicalReaction>
</comment>
<dbReference type="InterPro" id="IPR022674">
    <property type="entry name" value="G6P_DH_NAD-bd"/>
</dbReference>
<dbReference type="OrthoDB" id="60984at2759"/>
<dbReference type="GO" id="GO:0005829">
    <property type="term" value="C:cytosol"/>
    <property type="evidence" value="ECO:0007669"/>
    <property type="project" value="UniProtKB-SubCell"/>
</dbReference>
<dbReference type="InterPro" id="IPR001282">
    <property type="entry name" value="G6P_DH"/>
</dbReference>
<dbReference type="SUPFAM" id="SSF51735">
    <property type="entry name" value="NAD(P)-binding Rossmann-fold domains"/>
    <property type="match status" value="1"/>
</dbReference>
<keyword evidence="16" id="KW-1185">Reference proteome</keyword>
<evidence type="ECO:0000256" key="7">
    <source>
        <dbReference type="ARBA" id="ARBA00022526"/>
    </source>
</evidence>
<dbReference type="Pfam" id="PF00479">
    <property type="entry name" value="G6PD_N"/>
    <property type="match status" value="1"/>
</dbReference>
<proteinExistence type="inferred from homology"/>
<dbReference type="InterPro" id="IPR036291">
    <property type="entry name" value="NAD(P)-bd_dom_sf"/>
</dbReference>
<dbReference type="AlphaFoldDB" id="A0A5N4B313"/>
<dbReference type="EC" id="1.1.1.49" evidence="5 12"/>
<dbReference type="Gene3D" id="3.30.360.10">
    <property type="entry name" value="Dihydrodipicolinate Reductase, domain 2"/>
    <property type="match status" value="1"/>
</dbReference>
<dbReference type="SUPFAM" id="SSF55347">
    <property type="entry name" value="Glyceraldehyde-3-phosphate dehydrogenase-like, C-terminal domain"/>
    <property type="match status" value="1"/>
</dbReference>
<evidence type="ECO:0000256" key="10">
    <source>
        <dbReference type="ARBA" id="ARBA00023277"/>
    </source>
</evidence>
<name>A0A5N4B313_PHOPY</name>
<gene>
    <name evidence="15" type="ORF">PPYR_00926</name>
</gene>
<evidence type="ECO:0000256" key="1">
    <source>
        <dbReference type="ARBA" id="ARBA00002914"/>
    </source>
</evidence>
<evidence type="ECO:0000256" key="5">
    <source>
        <dbReference type="ARBA" id="ARBA00013019"/>
    </source>
</evidence>
<evidence type="ECO:0000256" key="8">
    <source>
        <dbReference type="ARBA" id="ARBA00022857"/>
    </source>
</evidence>
<dbReference type="Pfam" id="PF02781">
    <property type="entry name" value="G6PD_C"/>
    <property type="match status" value="1"/>
</dbReference>
<keyword evidence="10 12" id="KW-0119">Carbohydrate metabolism</keyword>
<evidence type="ECO:0000256" key="2">
    <source>
        <dbReference type="ARBA" id="ARBA00004514"/>
    </source>
</evidence>
<comment type="function">
    <text evidence="12">Catalyzes the rate-limiting step of the oxidative pentose-phosphate pathway, which represents a route for the dissimilation of carbohydrates besides glycolysis.</text>
</comment>
<dbReference type="UniPathway" id="UPA00115">
    <property type="reaction ID" value="UER00408"/>
</dbReference>
<protein>
    <recommendedName>
        <fullName evidence="6 12">Glucose-6-phosphate 1-dehydrogenase</fullName>
        <ecNumber evidence="5 12">1.1.1.49</ecNumber>
    </recommendedName>
</protein>
<keyword evidence="8 12" id="KW-0521">NADP</keyword>
<feature type="domain" description="Glucose-6-phosphate dehydrogenase NAD-binding" evidence="13">
    <location>
        <begin position="32"/>
        <end position="207"/>
    </location>
</feature>
<dbReference type="GO" id="GO:0050661">
    <property type="term" value="F:NADP binding"/>
    <property type="evidence" value="ECO:0007669"/>
    <property type="project" value="InterPro"/>
</dbReference>
<dbReference type="EMBL" id="VVIM01000001">
    <property type="protein sequence ID" value="KAB0803956.1"/>
    <property type="molecule type" value="Genomic_DNA"/>
</dbReference>
<dbReference type="PANTHER" id="PTHR23429:SF0">
    <property type="entry name" value="GLUCOSE-6-PHOSPHATE 1-DEHYDROGENASE"/>
    <property type="match status" value="1"/>
</dbReference>
<dbReference type="NCBIfam" id="TIGR00871">
    <property type="entry name" value="zwf"/>
    <property type="match status" value="1"/>
</dbReference>
<dbReference type="Gene3D" id="3.40.50.720">
    <property type="entry name" value="NAD(P)-binding Rossmann-like Domain"/>
    <property type="match status" value="1"/>
</dbReference>
<comment type="function">
    <text evidence="1">Cytosolic glucose-6-phosphate dehydrogenase that catalyzes the first and rate-limiting step of the oxidative branch within the pentose phosphate pathway/shunt, an alternative route to glycolysis for the dissimilation of carbohydrates and a major source of reducing power and metabolic intermediates for fatty acid and nucleic acid biosynthetic processes.</text>
</comment>
<keyword evidence="7 12" id="KW-0313">Glucose metabolism</keyword>
<evidence type="ECO:0000313" key="15">
    <source>
        <dbReference type="EMBL" id="KAB0803956.1"/>
    </source>
</evidence>
<comment type="pathway">
    <text evidence="3 12">Carbohydrate degradation; pentose phosphate pathway; D-ribulose 5-phosphate from D-glucose 6-phosphate (oxidative stage): step 1/3.</text>
</comment>
<dbReference type="GO" id="GO:0009051">
    <property type="term" value="P:pentose-phosphate shunt, oxidative branch"/>
    <property type="evidence" value="ECO:0007669"/>
    <property type="project" value="TreeGrafter"/>
</dbReference>
<keyword evidence="9 12" id="KW-0560">Oxidoreductase</keyword>
<dbReference type="GO" id="GO:0004345">
    <property type="term" value="F:glucose-6-phosphate dehydrogenase activity"/>
    <property type="evidence" value="ECO:0007669"/>
    <property type="project" value="UniProtKB-EC"/>
</dbReference>
<evidence type="ECO:0000256" key="4">
    <source>
        <dbReference type="ARBA" id="ARBA00009975"/>
    </source>
</evidence>
<feature type="domain" description="Glucose-6-phosphate dehydrogenase C-terminal" evidence="14">
    <location>
        <begin position="209"/>
        <end position="500"/>
    </location>
</feature>
<evidence type="ECO:0000256" key="11">
    <source>
        <dbReference type="ARBA" id="ARBA00047696"/>
    </source>
</evidence>
<evidence type="ECO:0000256" key="12">
    <source>
        <dbReference type="RuleBase" id="RU362120"/>
    </source>
</evidence>
<dbReference type="HAMAP" id="MF_00966">
    <property type="entry name" value="G6PD"/>
    <property type="match status" value="1"/>
</dbReference>
<dbReference type="Proteomes" id="UP000327044">
    <property type="component" value="Unassembled WGS sequence"/>
</dbReference>
<dbReference type="PRINTS" id="PR00079">
    <property type="entry name" value="G6PDHDRGNASE"/>
</dbReference>
<organism evidence="15 16">
    <name type="scientific">Photinus pyralis</name>
    <name type="common">Common eastern firefly</name>
    <name type="synonym">Lampyris pyralis</name>
    <dbReference type="NCBI Taxonomy" id="7054"/>
    <lineage>
        <taxon>Eukaryota</taxon>
        <taxon>Metazoa</taxon>
        <taxon>Ecdysozoa</taxon>
        <taxon>Arthropoda</taxon>
        <taxon>Hexapoda</taxon>
        <taxon>Insecta</taxon>
        <taxon>Pterygota</taxon>
        <taxon>Neoptera</taxon>
        <taxon>Endopterygota</taxon>
        <taxon>Coleoptera</taxon>
        <taxon>Polyphaga</taxon>
        <taxon>Elateriformia</taxon>
        <taxon>Elateroidea</taxon>
        <taxon>Lampyridae</taxon>
        <taxon>Lampyrinae</taxon>
        <taxon>Photinus</taxon>
    </lineage>
</organism>
<dbReference type="InterPro" id="IPR022675">
    <property type="entry name" value="G6P_DH_C"/>
</dbReference>
<dbReference type="FunFam" id="3.40.50.720:FF:000111">
    <property type="entry name" value="Glucose-6-phosphate 1-dehydrogenase"/>
    <property type="match status" value="1"/>
</dbReference>